<evidence type="ECO:0000256" key="6">
    <source>
        <dbReference type="ARBA" id="ARBA00023136"/>
    </source>
</evidence>
<feature type="transmembrane region" description="Helical" evidence="7">
    <location>
        <begin position="135"/>
        <end position="154"/>
    </location>
</feature>
<dbReference type="InterPro" id="IPR027470">
    <property type="entry name" value="Cation_efflux_CTD"/>
</dbReference>
<dbReference type="InterPro" id="IPR058533">
    <property type="entry name" value="Cation_efflux_TM"/>
</dbReference>
<comment type="similarity">
    <text evidence="2">Belongs to the cation diffusion facilitator (CDF) transporter (TC 2.A.4) family.</text>
</comment>
<reference evidence="10" key="2">
    <citation type="journal article" date="2021" name="PeerJ">
        <title>Extensive microbial diversity within the chicken gut microbiome revealed by metagenomics and culture.</title>
        <authorList>
            <person name="Gilroy R."/>
            <person name="Ravi A."/>
            <person name="Getino M."/>
            <person name="Pursley I."/>
            <person name="Horton D.L."/>
            <person name="Alikhan N.F."/>
            <person name="Baker D."/>
            <person name="Gharbi K."/>
            <person name="Hall N."/>
            <person name="Watson M."/>
            <person name="Adriaenssens E.M."/>
            <person name="Foster-Nyarko E."/>
            <person name="Jarju S."/>
            <person name="Secka A."/>
            <person name="Antonio M."/>
            <person name="Oren A."/>
            <person name="Chaudhuri R.R."/>
            <person name="La Ragione R."/>
            <person name="Hildebrand F."/>
            <person name="Pallen M.J."/>
        </authorList>
    </citation>
    <scope>NUCLEOTIDE SEQUENCE</scope>
    <source>
        <strain evidence="10">17113</strain>
    </source>
</reference>
<feature type="transmembrane region" description="Helical" evidence="7">
    <location>
        <begin position="187"/>
        <end position="217"/>
    </location>
</feature>
<dbReference type="SUPFAM" id="SSF161111">
    <property type="entry name" value="Cation efflux protein transmembrane domain-like"/>
    <property type="match status" value="1"/>
</dbReference>
<evidence type="ECO:0000259" key="9">
    <source>
        <dbReference type="Pfam" id="PF16916"/>
    </source>
</evidence>
<dbReference type="InterPro" id="IPR050291">
    <property type="entry name" value="CDF_Transporter"/>
</dbReference>
<keyword evidence="3" id="KW-0813">Transport</keyword>
<sequence>MVTLLRKLFIKNYQDVDNPDVRYAHGRFASGFGILTNAVLIAMKLGAAIYSAYLNHWIFSLALIGDAINNASDAASSIITLIGFKLSKKPADASHPFGHQRIEYIAGLVVAVFVVAAAAELLISSIEKIVAGEEAVYDLVAVIIMFASVLLKIFQGYVNLGIGKAINSPSLKATATDSFTDSISTSVIAILGLVSLFYPLGFLDGYLGIALSLLIAYSGVKMIKETSSPLIGEAVSKEYVDKIKKAVMAHEMVKGVHDVICHSYGPNANFISLHAEVDSSLPILKIHDEIDNIEEEIRKEFNVEITIHMDPILLNDPETEETKRRCIKALNAFDENITLHDFRLVKGDTHVNVIFDVVVPYGGKDYDLIDIKKALEKEFEGDPIKHAFVIRIDRPYDE</sequence>
<protein>
    <submittedName>
        <fullName evidence="10">Cation transporter</fullName>
    </submittedName>
</protein>
<dbReference type="EMBL" id="JADINA010000003">
    <property type="protein sequence ID" value="MBO8425770.1"/>
    <property type="molecule type" value="Genomic_DNA"/>
</dbReference>
<dbReference type="GO" id="GO:0016020">
    <property type="term" value="C:membrane"/>
    <property type="evidence" value="ECO:0007669"/>
    <property type="project" value="UniProtKB-SubCell"/>
</dbReference>
<dbReference type="Proteomes" id="UP000823634">
    <property type="component" value="Unassembled WGS sequence"/>
</dbReference>
<proteinExistence type="inferred from homology"/>
<dbReference type="InterPro" id="IPR027469">
    <property type="entry name" value="Cation_efflux_TMD_sf"/>
</dbReference>
<dbReference type="GO" id="GO:0008324">
    <property type="term" value="F:monoatomic cation transmembrane transporter activity"/>
    <property type="evidence" value="ECO:0007669"/>
    <property type="project" value="InterPro"/>
</dbReference>
<dbReference type="InterPro" id="IPR002524">
    <property type="entry name" value="Cation_efflux"/>
</dbReference>
<gene>
    <name evidence="10" type="ORF">IAC61_00430</name>
</gene>
<dbReference type="Gene3D" id="1.20.1510.10">
    <property type="entry name" value="Cation efflux protein transmembrane domain"/>
    <property type="match status" value="1"/>
</dbReference>
<keyword evidence="6 7" id="KW-0472">Membrane</keyword>
<evidence type="ECO:0000256" key="2">
    <source>
        <dbReference type="ARBA" id="ARBA00008114"/>
    </source>
</evidence>
<feature type="domain" description="Cation efflux protein transmembrane" evidence="8">
    <location>
        <begin position="39"/>
        <end position="230"/>
    </location>
</feature>
<reference evidence="10" key="1">
    <citation type="submission" date="2020-10" db="EMBL/GenBank/DDBJ databases">
        <authorList>
            <person name="Gilroy R."/>
        </authorList>
    </citation>
    <scope>NUCLEOTIDE SEQUENCE</scope>
    <source>
        <strain evidence="10">17113</strain>
    </source>
</reference>
<feature type="domain" description="Cation efflux protein cytoplasmic" evidence="9">
    <location>
        <begin position="236"/>
        <end position="311"/>
    </location>
</feature>
<name>A0A9D9DGQ2_9FIRM</name>
<dbReference type="AlphaFoldDB" id="A0A9D9DGQ2"/>
<comment type="caution">
    <text evidence="10">The sequence shown here is derived from an EMBL/GenBank/DDBJ whole genome shotgun (WGS) entry which is preliminary data.</text>
</comment>
<dbReference type="Gene3D" id="3.30.70.1350">
    <property type="entry name" value="Cation efflux protein, cytoplasmic domain"/>
    <property type="match status" value="1"/>
</dbReference>
<comment type="subcellular location">
    <subcellularLocation>
        <location evidence="1">Membrane</location>
        <topology evidence="1">Multi-pass membrane protein</topology>
    </subcellularLocation>
</comment>
<organism evidence="10 11">
    <name type="scientific">Candidatus Alloenteromonas pullistercoris</name>
    <dbReference type="NCBI Taxonomy" id="2840785"/>
    <lineage>
        <taxon>Bacteria</taxon>
        <taxon>Bacillati</taxon>
        <taxon>Bacillota</taxon>
        <taxon>Bacillota incertae sedis</taxon>
        <taxon>Candidatus Alloenteromonas</taxon>
    </lineage>
</organism>
<evidence type="ECO:0000259" key="8">
    <source>
        <dbReference type="Pfam" id="PF01545"/>
    </source>
</evidence>
<dbReference type="PANTHER" id="PTHR43840">
    <property type="entry name" value="MITOCHONDRIAL METAL TRANSPORTER 1-RELATED"/>
    <property type="match status" value="1"/>
</dbReference>
<evidence type="ECO:0000256" key="7">
    <source>
        <dbReference type="SAM" id="Phobius"/>
    </source>
</evidence>
<feature type="transmembrane region" description="Helical" evidence="7">
    <location>
        <begin position="32"/>
        <end position="53"/>
    </location>
</feature>
<keyword evidence="4 7" id="KW-0812">Transmembrane</keyword>
<evidence type="ECO:0000256" key="1">
    <source>
        <dbReference type="ARBA" id="ARBA00004141"/>
    </source>
</evidence>
<dbReference type="InterPro" id="IPR036837">
    <property type="entry name" value="Cation_efflux_CTD_sf"/>
</dbReference>
<evidence type="ECO:0000313" key="10">
    <source>
        <dbReference type="EMBL" id="MBO8425770.1"/>
    </source>
</evidence>
<dbReference type="Pfam" id="PF16916">
    <property type="entry name" value="ZT_dimer"/>
    <property type="match status" value="1"/>
</dbReference>
<evidence type="ECO:0000256" key="5">
    <source>
        <dbReference type="ARBA" id="ARBA00022989"/>
    </source>
</evidence>
<dbReference type="PANTHER" id="PTHR43840:SF50">
    <property type="entry name" value="MANGANESE EFFLUX SYSTEM PROTEIN MNES"/>
    <property type="match status" value="1"/>
</dbReference>
<evidence type="ECO:0000256" key="3">
    <source>
        <dbReference type="ARBA" id="ARBA00022448"/>
    </source>
</evidence>
<keyword evidence="5 7" id="KW-1133">Transmembrane helix</keyword>
<evidence type="ECO:0000313" key="11">
    <source>
        <dbReference type="Proteomes" id="UP000823634"/>
    </source>
</evidence>
<dbReference type="SUPFAM" id="SSF160240">
    <property type="entry name" value="Cation efflux protein cytoplasmic domain-like"/>
    <property type="match status" value="1"/>
</dbReference>
<dbReference type="NCBIfam" id="TIGR01297">
    <property type="entry name" value="CDF"/>
    <property type="match status" value="1"/>
</dbReference>
<evidence type="ECO:0000256" key="4">
    <source>
        <dbReference type="ARBA" id="ARBA00022692"/>
    </source>
</evidence>
<feature type="transmembrane region" description="Helical" evidence="7">
    <location>
        <begin position="104"/>
        <end position="123"/>
    </location>
</feature>
<dbReference type="Pfam" id="PF01545">
    <property type="entry name" value="Cation_efflux"/>
    <property type="match status" value="1"/>
</dbReference>
<accession>A0A9D9DGQ2</accession>